<evidence type="ECO:0000313" key="7">
    <source>
        <dbReference type="EMBL" id="RJF97353.1"/>
    </source>
</evidence>
<feature type="binding site" description="axial binding residue" evidence="5">
    <location>
        <position position="206"/>
    </location>
    <ligand>
        <name>heme c</name>
        <dbReference type="ChEBI" id="CHEBI:61717"/>
        <label>2</label>
    </ligand>
    <ligandPart>
        <name>Fe</name>
        <dbReference type="ChEBI" id="CHEBI:18248"/>
    </ligandPart>
</feature>
<keyword evidence="3 5" id="KW-0408">Iron</keyword>
<gene>
    <name evidence="7" type="ORF">D3871_01510</name>
</gene>
<feature type="binding site" description="covalent" evidence="4">
    <location>
        <position position="202"/>
    </location>
    <ligand>
        <name>heme c</name>
        <dbReference type="ChEBI" id="CHEBI:61717"/>
        <label>2</label>
    </ligand>
</feature>
<evidence type="ECO:0000256" key="2">
    <source>
        <dbReference type="ARBA" id="ARBA00022723"/>
    </source>
</evidence>
<dbReference type="Pfam" id="PF00034">
    <property type="entry name" value="Cytochrom_C"/>
    <property type="match status" value="2"/>
</dbReference>
<keyword evidence="8" id="KW-1185">Reference proteome</keyword>
<protein>
    <submittedName>
        <fullName evidence="7">Cytochrome c</fullName>
    </submittedName>
</protein>
<comment type="cofactor">
    <cofactor evidence="4">
        <name>heme c</name>
        <dbReference type="ChEBI" id="CHEBI:61717"/>
    </cofactor>
    <text evidence="4">Binds 3 heme c groups covalently per subunit.</text>
</comment>
<dbReference type="SUPFAM" id="SSF46626">
    <property type="entry name" value="Cytochrome c"/>
    <property type="match status" value="3"/>
</dbReference>
<feature type="binding site" description="covalent" evidence="4">
    <location>
        <position position="59"/>
    </location>
    <ligand>
        <name>heme c</name>
        <dbReference type="ChEBI" id="CHEBI:61717"/>
        <label>1</label>
    </ligand>
</feature>
<dbReference type="PROSITE" id="PS51007">
    <property type="entry name" value="CYTC"/>
    <property type="match status" value="3"/>
</dbReference>
<feature type="domain" description="Cytochrome c" evidence="6">
    <location>
        <begin position="187"/>
        <end position="297"/>
    </location>
</feature>
<evidence type="ECO:0000256" key="1">
    <source>
        <dbReference type="ARBA" id="ARBA00022617"/>
    </source>
</evidence>
<dbReference type="InterPro" id="IPR036909">
    <property type="entry name" value="Cyt_c-like_dom_sf"/>
</dbReference>
<dbReference type="GO" id="GO:0016614">
    <property type="term" value="F:oxidoreductase activity, acting on CH-OH group of donors"/>
    <property type="evidence" value="ECO:0007669"/>
    <property type="project" value="InterPro"/>
</dbReference>
<dbReference type="InterPro" id="IPR051459">
    <property type="entry name" value="Cytochrome_c-type_DH"/>
</dbReference>
<organism evidence="7 8">
    <name type="scientific">Noviherbaspirillum saxi</name>
    <dbReference type="NCBI Taxonomy" id="2320863"/>
    <lineage>
        <taxon>Bacteria</taxon>
        <taxon>Pseudomonadati</taxon>
        <taxon>Pseudomonadota</taxon>
        <taxon>Betaproteobacteria</taxon>
        <taxon>Burkholderiales</taxon>
        <taxon>Oxalobacteraceae</taxon>
        <taxon>Noviherbaspirillum</taxon>
    </lineage>
</organism>
<dbReference type="Proteomes" id="UP000265955">
    <property type="component" value="Unassembled WGS sequence"/>
</dbReference>
<keyword evidence="1 4" id="KW-0349">Heme</keyword>
<dbReference type="RefSeq" id="WP_119767304.1">
    <property type="nucleotide sequence ID" value="NZ_QYUO01000001.1"/>
</dbReference>
<dbReference type="GO" id="GO:0020037">
    <property type="term" value="F:heme binding"/>
    <property type="evidence" value="ECO:0007669"/>
    <property type="project" value="InterPro"/>
</dbReference>
<dbReference type="PIRSF" id="PIRSF000018">
    <property type="entry name" value="Mb_ADH_cyt_c"/>
    <property type="match status" value="1"/>
</dbReference>
<dbReference type="InterPro" id="IPR014353">
    <property type="entry name" value="Membr-bd_ADH_cyt_c"/>
</dbReference>
<dbReference type="InterPro" id="IPR009056">
    <property type="entry name" value="Cyt_c-like_dom"/>
</dbReference>
<comment type="caution">
    <text evidence="7">The sequence shown here is derived from an EMBL/GenBank/DDBJ whole genome shotgun (WGS) entry which is preliminary data.</text>
</comment>
<evidence type="ECO:0000256" key="5">
    <source>
        <dbReference type="PIRSR" id="PIRSR000018-51"/>
    </source>
</evidence>
<evidence type="ECO:0000259" key="6">
    <source>
        <dbReference type="PROSITE" id="PS51007"/>
    </source>
</evidence>
<accession>A0A3A3FN72</accession>
<feature type="binding site" description="axial binding residue" evidence="5">
    <location>
        <position position="333"/>
    </location>
    <ligand>
        <name>heme c</name>
        <dbReference type="ChEBI" id="CHEBI:61717"/>
        <label>3</label>
    </ligand>
    <ligandPart>
        <name>Fe</name>
        <dbReference type="ChEBI" id="CHEBI:18248"/>
    </ligandPart>
</feature>
<feature type="binding site" description="covalent" evidence="4">
    <location>
        <position position="56"/>
    </location>
    <ligand>
        <name>heme c</name>
        <dbReference type="ChEBI" id="CHEBI:61717"/>
        <label>1</label>
    </ligand>
</feature>
<dbReference type="Gene3D" id="1.10.760.10">
    <property type="entry name" value="Cytochrome c-like domain"/>
    <property type="match status" value="3"/>
</dbReference>
<name>A0A3A3FN72_9BURK</name>
<proteinExistence type="predicted"/>
<feature type="binding site" description="covalent" evidence="4">
    <location>
        <position position="332"/>
    </location>
    <ligand>
        <name>heme c</name>
        <dbReference type="ChEBI" id="CHEBI:61717"/>
        <label>3</label>
    </ligand>
</feature>
<evidence type="ECO:0000256" key="4">
    <source>
        <dbReference type="PIRSR" id="PIRSR000018-50"/>
    </source>
</evidence>
<feature type="binding site" description="axial binding residue" evidence="5">
    <location>
        <position position="60"/>
    </location>
    <ligand>
        <name>heme c</name>
        <dbReference type="ChEBI" id="CHEBI:61717"/>
        <label>1</label>
    </ligand>
    <ligandPart>
        <name>Fe</name>
        <dbReference type="ChEBI" id="CHEBI:18248"/>
    </ligandPart>
</feature>
<keyword evidence="2 5" id="KW-0479">Metal-binding</keyword>
<feature type="binding site" description="covalent" evidence="4">
    <location>
        <position position="329"/>
    </location>
    <ligand>
        <name>heme c</name>
        <dbReference type="ChEBI" id="CHEBI:61717"/>
        <label>3</label>
    </ligand>
</feature>
<evidence type="ECO:0000313" key="8">
    <source>
        <dbReference type="Proteomes" id="UP000265955"/>
    </source>
</evidence>
<dbReference type="AlphaFoldDB" id="A0A3A3FN72"/>
<sequence length="427" mass="46236">MKRILSLVLVVLLGALGLTAYLGLREDDVGAAASPTVVNAEEVVKRGAYLARAGDCMACHTTRGGAAYAGGRAIQTPFGAIHAPNITSDKETGLGNWSADDFWRAIHNGKSKDGKLLYPAFPYPNYTRITRADSDAMYAYFRTVTPVHQPNREPELRFPFNMRWLLVGWRALYFRPGVYDTQPQQNAEWNRGAYLVQGLGHCSACHAPRNFLGATTRGDDLSGAMIPMLNWYAASLTGESGEGLDKWEVQHIADLLKTGVSMRGAASGPMAEVVRESLQHLDAKDIRAMAVYLKSLPQNAQPEQTQAPPRTPDTERMLVLGASLYEKHCVECHKASGAGEPPGYPALSGNRALLLASPVNPIRAVLHGGYPPSTAGNPRPYGMPPFSAILSDDEVAAVVSYVRNSWGNQGTMVSPGLVNNYRSIALE</sequence>
<dbReference type="PANTHER" id="PTHR35008">
    <property type="entry name" value="BLL4482 PROTEIN-RELATED"/>
    <property type="match status" value="1"/>
</dbReference>
<reference evidence="8" key="1">
    <citation type="submission" date="2018-09" db="EMBL/GenBank/DDBJ databases">
        <authorList>
            <person name="Zhu H."/>
        </authorList>
    </citation>
    <scope>NUCLEOTIDE SEQUENCE [LARGE SCALE GENOMIC DNA]</scope>
    <source>
        <strain evidence="8">K1R23-30</strain>
    </source>
</reference>
<feature type="binding site" description="covalent" evidence="4">
    <location>
        <position position="205"/>
    </location>
    <ligand>
        <name>heme c</name>
        <dbReference type="ChEBI" id="CHEBI:61717"/>
        <label>2</label>
    </ligand>
</feature>
<dbReference type="OrthoDB" id="9809720at2"/>
<feature type="domain" description="Cytochrome c" evidence="6">
    <location>
        <begin position="316"/>
        <end position="406"/>
    </location>
</feature>
<dbReference type="EMBL" id="QYUO01000001">
    <property type="protein sequence ID" value="RJF97353.1"/>
    <property type="molecule type" value="Genomic_DNA"/>
</dbReference>
<dbReference type="PANTHER" id="PTHR35008:SF4">
    <property type="entry name" value="BLL4482 PROTEIN"/>
    <property type="match status" value="1"/>
</dbReference>
<dbReference type="GO" id="GO:0016020">
    <property type="term" value="C:membrane"/>
    <property type="evidence" value="ECO:0007669"/>
    <property type="project" value="InterPro"/>
</dbReference>
<feature type="domain" description="Cytochrome c" evidence="6">
    <location>
        <begin position="42"/>
        <end position="145"/>
    </location>
</feature>
<dbReference type="GO" id="GO:0005506">
    <property type="term" value="F:iron ion binding"/>
    <property type="evidence" value="ECO:0007669"/>
    <property type="project" value="InterPro"/>
</dbReference>
<evidence type="ECO:0000256" key="3">
    <source>
        <dbReference type="ARBA" id="ARBA00023004"/>
    </source>
</evidence>
<dbReference type="GO" id="GO:0009055">
    <property type="term" value="F:electron transfer activity"/>
    <property type="evidence" value="ECO:0007669"/>
    <property type="project" value="InterPro"/>
</dbReference>